<protein>
    <submittedName>
        <fullName evidence="1">Uncharacterized protein</fullName>
    </submittedName>
</protein>
<reference evidence="2" key="1">
    <citation type="submission" date="2014-12" db="EMBL/GenBank/DDBJ databases">
        <title>Genome Sequence of Valsa Canker Pathogens Uncovers a Specific Adaption of Colonization on Woody Bark.</title>
        <authorList>
            <person name="Yin Z."/>
            <person name="Liu H."/>
            <person name="Gao X."/>
            <person name="Li Z."/>
            <person name="Song N."/>
            <person name="Ke X."/>
            <person name="Dai Q."/>
            <person name="Wu Y."/>
            <person name="Sun Y."/>
            <person name="Xu J.-R."/>
            <person name="Kang Z.K."/>
            <person name="Wang L."/>
            <person name="Huang L."/>
        </authorList>
    </citation>
    <scope>NUCLEOTIDE SEQUENCE [LARGE SCALE GENOMIC DNA]</scope>
    <source>
        <strain evidence="2">SXYL134</strain>
    </source>
</reference>
<dbReference type="OrthoDB" id="414322at2759"/>
<dbReference type="STRING" id="694573.A0A194V6D0"/>
<proteinExistence type="predicted"/>
<sequence>MRDTPEVFTRQEVKAASHLPDMPQESTPISETLTVIITTSPTPSAPSTELLDTILSSFQEFCPALLSCRVVVVFDTFDRIAAANRLKKGSVTAEGAKSFPTYKENVKKLILQQFAGRKGPEDVSIVEEEGQAEFGSPCMPGNFTSFTVQRTKDKGVIFIEPSERLGFGLAVRSAVRMVETPYVWVQQHDWKLHAGIPIQSILEVMMNSSEGMPVKYVCLPSPRMLGYAESAHVNLFPALRELTSSLKRDFTISVGEKGEVVPLTPLFFWHDKTHIASTEHYLNRIFPSRLAMPRGAFIEDHIGQRARNQMKEGMFEKWACWLYYPEQGKLQCLRHLHGRTWRGVEGERQKVEASRLKSRPGVSKSGESLEWI</sequence>
<accession>A0A194V6D0</accession>
<dbReference type="AlphaFoldDB" id="A0A194V6D0"/>
<evidence type="ECO:0000313" key="2">
    <source>
        <dbReference type="Proteomes" id="UP000078576"/>
    </source>
</evidence>
<dbReference type="Proteomes" id="UP000078576">
    <property type="component" value="Unassembled WGS sequence"/>
</dbReference>
<gene>
    <name evidence="1" type="ORF">VP1G_06732</name>
</gene>
<organism evidence="1 2">
    <name type="scientific">Cytospora mali</name>
    <name type="common">Apple Valsa canker fungus</name>
    <name type="synonym">Valsa mali</name>
    <dbReference type="NCBI Taxonomy" id="578113"/>
    <lineage>
        <taxon>Eukaryota</taxon>
        <taxon>Fungi</taxon>
        <taxon>Dikarya</taxon>
        <taxon>Ascomycota</taxon>
        <taxon>Pezizomycotina</taxon>
        <taxon>Sordariomycetes</taxon>
        <taxon>Sordariomycetidae</taxon>
        <taxon>Diaporthales</taxon>
        <taxon>Cytosporaceae</taxon>
        <taxon>Cytospora</taxon>
    </lineage>
</organism>
<name>A0A194V6D0_CYTMA</name>
<keyword evidence="2" id="KW-1185">Reference proteome</keyword>
<dbReference type="EMBL" id="KN714731">
    <property type="protein sequence ID" value="KUI59515.1"/>
    <property type="molecule type" value="Genomic_DNA"/>
</dbReference>
<evidence type="ECO:0000313" key="1">
    <source>
        <dbReference type="EMBL" id="KUI59515.1"/>
    </source>
</evidence>